<keyword evidence="3" id="KW-1185">Reference proteome</keyword>
<dbReference type="Proteomes" id="UP000623269">
    <property type="component" value="Unassembled WGS sequence"/>
</dbReference>
<organism evidence="2 3">
    <name type="scientific">Mobilitalea sibirica</name>
    <dbReference type="NCBI Taxonomy" id="1462919"/>
    <lineage>
        <taxon>Bacteria</taxon>
        <taxon>Bacillati</taxon>
        <taxon>Bacillota</taxon>
        <taxon>Clostridia</taxon>
        <taxon>Lachnospirales</taxon>
        <taxon>Lachnospiraceae</taxon>
        <taxon>Mobilitalea</taxon>
    </lineage>
</organism>
<dbReference type="InterPro" id="IPR016181">
    <property type="entry name" value="Acyl_CoA_acyltransferase"/>
</dbReference>
<comment type="caution">
    <text evidence="2">The sequence shown here is derived from an EMBL/GenBank/DDBJ whole genome shotgun (WGS) entry which is preliminary data.</text>
</comment>
<dbReference type="Pfam" id="PF00583">
    <property type="entry name" value="Acetyltransf_1"/>
    <property type="match status" value="1"/>
</dbReference>
<sequence>MITYKNLNFDEFKEEDIEILTPIMTRAFDEDSRIHLNEPKGGPEGYNTGVFLRKYGLDRKSDAYKISSQEGVIGGLIVWINKVTGINYLGCIFLDVTCQNKGYGKRVWDFVEQRYPDTKKWCTETPAFSRRNHNFYINKCGFHVVRIENPKDRKEASFKMEKVMR</sequence>
<proteinExistence type="predicted"/>
<dbReference type="RefSeq" id="WP_197662379.1">
    <property type="nucleotide sequence ID" value="NZ_JAEAGR010000017.1"/>
</dbReference>
<reference evidence="2" key="1">
    <citation type="submission" date="2020-12" db="EMBL/GenBank/DDBJ databases">
        <title>M. sibirica DSM 26468T genome.</title>
        <authorList>
            <person name="Thieme N."/>
            <person name="Rettenmaier R."/>
            <person name="Zverlov V."/>
            <person name="Liebl W."/>
        </authorList>
    </citation>
    <scope>NUCLEOTIDE SEQUENCE</scope>
    <source>
        <strain evidence="2">DSM 26468</strain>
    </source>
</reference>
<dbReference type="EMBL" id="JAEAGR010000017">
    <property type="protein sequence ID" value="MBH1942134.1"/>
    <property type="molecule type" value="Genomic_DNA"/>
</dbReference>
<dbReference type="AlphaFoldDB" id="A0A8J7H643"/>
<evidence type="ECO:0000313" key="3">
    <source>
        <dbReference type="Proteomes" id="UP000623269"/>
    </source>
</evidence>
<dbReference type="Gene3D" id="3.40.630.30">
    <property type="match status" value="1"/>
</dbReference>
<dbReference type="PROSITE" id="PS51186">
    <property type="entry name" value="GNAT"/>
    <property type="match status" value="1"/>
</dbReference>
<feature type="domain" description="N-acetyltransferase" evidence="1">
    <location>
        <begin position="7"/>
        <end position="165"/>
    </location>
</feature>
<dbReference type="SUPFAM" id="SSF55729">
    <property type="entry name" value="Acyl-CoA N-acyltransferases (Nat)"/>
    <property type="match status" value="1"/>
</dbReference>
<protein>
    <submittedName>
        <fullName evidence="2">GNAT family N-acetyltransferase</fullName>
    </submittedName>
</protein>
<dbReference type="GO" id="GO:0016747">
    <property type="term" value="F:acyltransferase activity, transferring groups other than amino-acyl groups"/>
    <property type="evidence" value="ECO:0007669"/>
    <property type="project" value="InterPro"/>
</dbReference>
<name>A0A8J7H643_9FIRM</name>
<evidence type="ECO:0000259" key="1">
    <source>
        <dbReference type="PROSITE" id="PS51186"/>
    </source>
</evidence>
<accession>A0A8J7H643</accession>
<dbReference type="InterPro" id="IPR000182">
    <property type="entry name" value="GNAT_dom"/>
</dbReference>
<gene>
    <name evidence="2" type="ORF">I5677_14625</name>
</gene>
<evidence type="ECO:0000313" key="2">
    <source>
        <dbReference type="EMBL" id="MBH1942134.1"/>
    </source>
</evidence>